<evidence type="ECO:0000256" key="5">
    <source>
        <dbReference type="ARBA" id="ARBA00022475"/>
    </source>
</evidence>
<evidence type="ECO:0000313" key="12">
    <source>
        <dbReference type="Proteomes" id="UP000324209"/>
    </source>
</evidence>
<keyword evidence="12" id="KW-1185">Reference proteome</keyword>
<protein>
    <recommendedName>
        <fullName evidence="3">Multidrug export protein MepA</fullName>
    </recommendedName>
</protein>
<evidence type="ECO:0000256" key="2">
    <source>
        <dbReference type="ARBA" id="ARBA00008417"/>
    </source>
</evidence>
<dbReference type="PANTHER" id="PTHR43823:SF3">
    <property type="entry name" value="MULTIDRUG EXPORT PROTEIN MEPA"/>
    <property type="match status" value="1"/>
</dbReference>
<keyword evidence="4" id="KW-0813">Transport</keyword>
<keyword evidence="5" id="KW-1003">Cell membrane</keyword>
<dbReference type="Pfam" id="PF01554">
    <property type="entry name" value="MatE"/>
    <property type="match status" value="2"/>
</dbReference>
<dbReference type="InterPro" id="IPR045070">
    <property type="entry name" value="MATE_MepA-like"/>
</dbReference>
<evidence type="ECO:0000256" key="9">
    <source>
        <dbReference type="ARBA" id="ARBA00023251"/>
    </source>
</evidence>
<gene>
    <name evidence="11" type="ORF">EXM22_02660</name>
</gene>
<evidence type="ECO:0000313" key="11">
    <source>
        <dbReference type="EMBL" id="QEN06945.1"/>
    </source>
</evidence>
<evidence type="ECO:0000256" key="7">
    <source>
        <dbReference type="ARBA" id="ARBA00022989"/>
    </source>
</evidence>
<comment type="subcellular location">
    <subcellularLocation>
        <location evidence="1">Cell membrane</location>
        <topology evidence="1">Multi-pass membrane protein</topology>
    </subcellularLocation>
</comment>
<dbReference type="InterPro" id="IPR051327">
    <property type="entry name" value="MATE_MepA_subfamily"/>
</dbReference>
<feature type="transmembrane region" description="Helical" evidence="10">
    <location>
        <begin position="96"/>
        <end position="118"/>
    </location>
</feature>
<dbReference type="RefSeq" id="WP_149485027.1">
    <property type="nucleotide sequence ID" value="NZ_CP036150.1"/>
</dbReference>
<feature type="transmembrane region" description="Helical" evidence="10">
    <location>
        <begin position="50"/>
        <end position="75"/>
    </location>
</feature>
<dbReference type="InterPro" id="IPR002528">
    <property type="entry name" value="MATE_fam"/>
</dbReference>
<proteinExistence type="inferred from homology"/>
<evidence type="ECO:0000256" key="3">
    <source>
        <dbReference type="ARBA" id="ARBA00022106"/>
    </source>
</evidence>
<accession>A0A5C1QFV6</accession>
<feature type="transmembrane region" description="Helical" evidence="10">
    <location>
        <begin position="327"/>
        <end position="348"/>
    </location>
</feature>
<dbReference type="EMBL" id="CP036150">
    <property type="protein sequence ID" value="QEN06945.1"/>
    <property type="molecule type" value="Genomic_DNA"/>
</dbReference>
<dbReference type="CDD" id="cd13143">
    <property type="entry name" value="MATE_MepA_like"/>
    <property type="match status" value="1"/>
</dbReference>
<feature type="transmembrane region" description="Helical" evidence="10">
    <location>
        <begin position="196"/>
        <end position="218"/>
    </location>
</feature>
<feature type="transmembrane region" description="Helical" evidence="10">
    <location>
        <begin position="283"/>
        <end position="307"/>
    </location>
</feature>
<feature type="transmembrane region" description="Helical" evidence="10">
    <location>
        <begin position="387"/>
        <end position="408"/>
    </location>
</feature>
<evidence type="ECO:0000256" key="6">
    <source>
        <dbReference type="ARBA" id="ARBA00022692"/>
    </source>
</evidence>
<dbReference type="GO" id="GO:0046677">
    <property type="term" value="P:response to antibiotic"/>
    <property type="evidence" value="ECO:0007669"/>
    <property type="project" value="UniProtKB-KW"/>
</dbReference>
<evidence type="ECO:0000256" key="1">
    <source>
        <dbReference type="ARBA" id="ARBA00004651"/>
    </source>
</evidence>
<keyword evidence="6 10" id="KW-0812">Transmembrane</keyword>
<feature type="transmembrane region" description="Helical" evidence="10">
    <location>
        <begin position="420"/>
        <end position="443"/>
    </location>
</feature>
<evidence type="ECO:0000256" key="10">
    <source>
        <dbReference type="SAM" id="Phobius"/>
    </source>
</evidence>
<feature type="transmembrane region" description="Helical" evidence="10">
    <location>
        <begin position="167"/>
        <end position="190"/>
    </location>
</feature>
<keyword evidence="8 10" id="KW-0472">Membrane</keyword>
<dbReference type="OrthoDB" id="9811110at2"/>
<evidence type="ECO:0000256" key="8">
    <source>
        <dbReference type="ARBA" id="ARBA00023136"/>
    </source>
</evidence>
<feature type="transmembrane region" description="Helical" evidence="10">
    <location>
        <begin position="360"/>
        <end position="381"/>
    </location>
</feature>
<dbReference type="GO" id="GO:0042910">
    <property type="term" value="F:xenobiotic transmembrane transporter activity"/>
    <property type="evidence" value="ECO:0007669"/>
    <property type="project" value="InterPro"/>
</dbReference>
<feature type="transmembrane region" description="Helical" evidence="10">
    <location>
        <begin position="21"/>
        <end position="38"/>
    </location>
</feature>
<dbReference type="AlphaFoldDB" id="A0A5C1QFV6"/>
<name>A0A5C1QFV6_9SPIO</name>
<keyword evidence="7 10" id="KW-1133">Transmembrane helix</keyword>
<dbReference type="KEGG" id="ock:EXM22_02660"/>
<dbReference type="GO" id="GO:0005886">
    <property type="term" value="C:plasma membrane"/>
    <property type="evidence" value="ECO:0007669"/>
    <property type="project" value="UniProtKB-SubCell"/>
</dbReference>
<reference evidence="11 12" key="1">
    <citation type="submission" date="2019-02" db="EMBL/GenBank/DDBJ databases">
        <title>Complete Genome Sequence and Methylome Analysis of free living Spirochaetas.</title>
        <authorList>
            <person name="Fomenkov A."/>
            <person name="Dubinina G."/>
            <person name="Leshcheva N."/>
            <person name="Mikheeva N."/>
            <person name="Grabovich M."/>
            <person name="Vincze T."/>
            <person name="Roberts R.J."/>
        </authorList>
    </citation>
    <scope>NUCLEOTIDE SEQUENCE [LARGE SCALE GENOMIC DNA]</scope>
    <source>
        <strain evidence="11 12">K2</strain>
    </source>
</reference>
<dbReference type="PANTHER" id="PTHR43823">
    <property type="entry name" value="SPORULATION PROTEIN YKVU"/>
    <property type="match status" value="1"/>
</dbReference>
<organism evidence="11 12">
    <name type="scientific">Oceanispirochaeta crateris</name>
    <dbReference type="NCBI Taxonomy" id="2518645"/>
    <lineage>
        <taxon>Bacteria</taxon>
        <taxon>Pseudomonadati</taxon>
        <taxon>Spirochaetota</taxon>
        <taxon>Spirochaetia</taxon>
        <taxon>Spirochaetales</taxon>
        <taxon>Spirochaetaceae</taxon>
        <taxon>Oceanispirochaeta</taxon>
    </lineage>
</organism>
<dbReference type="Proteomes" id="UP000324209">
    <property type="component" value="Chromosome"/>
</dbReference>
<keyword evidence="9" id="KW-0046">Antibiotic resistance</keyword>
<evidence type="ECO:0000256" key="4">
    <source>
        <dbReference type="ARBA" id="ARBA00022448"/>
    </source>
</evidence>
<dbReference type="NCBIfam" id="TIGR00797">
    <property type="entry name" value="matE"/>
    <property type="match status" value="1"/>
</dbReference>
<dbReference type="GO" id="GO:0015297">
    <property type="term" value="F:antiporter activity"/>
    <property type="evidence" value="ECO:0007669"/>
    <property type="project" value="InterPro"/>
</dbReference>
<dbReference type="InterPro" id="IPR048279">
    <property type="entry name" value="MdtK-like"/>
</dbReference>
<sequence>MNHDHKKTFESESIGKLLLKMAIPATIGMVVNALYNLVDTIFVGQGVGSMGIAGLTIALPVQALIGALGMTFGTGAASVVSRRLGEKRPDDAAKTAVNAFSLAFFFSLVIMVGGELFIDPLLFLFGSSLTILPYAREYMRVILLGSFFLSFSMVGNNISRAEGQPKIAMLTMIIGAGMNILLDPIFIFVFKMGIQGAAIATVISQFFSFSFIMCFMIAGKSHLPLKVKYIKPDLVIMKEITTLGMPTLARQGGMSLLALVMNNMLKQYGGDLGIATYGMINRLFMFTLMPIFGIVQGYQPIAGYSYGAKLVDRLREVNIKAFQTTSTMSFMSFLVLELLAEFLIRMFTSDEELVRMAVPALRFSSLGMALLGLQVIGSTYFMSVGQAFPAFFLSLSRQFVFLIPLVLILPRFLGLRGVWIALPIADLLSVFVTMIWFSLSWAITKKRLTLEAAVV</sequence>
<comment type="similarity">
    <text evidence="2">Belongs to the multi antimicrobial extrusion (MATE) (TC 2.A.66.1) family. MepA subfamily.</text>
</comment>
<dbReference type="PIRSF" id="PIRSF006603">
    <property type="entry name" value="DinF"/>
    <property type="match status" value="1"/>
</dbReference>